<dbReference type="Proteomes" id="UP000031546">
    <property type="component" value="Unassembled WGS sequence"/>
</dbReference>
<protein>
    <submittedName>
        <fullName evidence="4">ATP-grasp domain-containing protein</fullName>
    </submittedName>
</protein>
<evidence type="ECO:0000313" key="3">
    <source>
        <dbReference type="EMBL" id="KIH70525.1"/>
    </source>
</evidence>
<dbReference type="Gene3D" id="3.30.470.20">
    <property type="entry name" value="ATP-grasp fold, B domain"/>
    <property type="match status" value="1"/>
</dbReference>
<dbReference type="RefSeq" id="WP_040105983.1">
    <property type="nucleotide sequence ID" value="NZ_JABEVU030000001.1"/>
</dbReference>
<keyword evidence="6" id="KW-1185">Reference proteome</keyword>
<evidence type="ECO:0000313" key="6">
    <source>
        <dbReference type="Proteomes" id="UP000527860"/>
    </source>
</evidence>
<comment type="caution">
    <text evidence="3">The sequence shown here is derived from an EMBL/GenBank/DDBJ whole genome shotgun (WGS) entry which is preliminary data.</text>
</comment>
<keyword evidence="1" id="KW-0547">Nucleotide-binding</keyword>
<dbReference type="Gene3D" id="3.40.50.20">
    <property type="match status" value="1"/>
</dbReference>
<dbReference type="InterPro" id="IPR036291">
    <property type="entry name" value="NAD(P)-bd_dom_sf"/>
</dbReference>
<evidence type="ECO:0000313" key="5">
    <source>
        <dbReference type="Proteomes" id="UP000031546"/>
    </source>
</evidence>
<proteinExistence type="predicted"/>
<dbReference type="OrthoDB" id="9803907at2"/>
<dbReference type="Pfam" id="PF21360">
    <property type="entry name" value="PylC-like_N"/>
    <property type="match status" value="1"/>
</dbReference>
<dbReference type="SUPFAM" id="SSF56059">
    <property type="entry name" value="Glutathione synthetase ATP-binding domain-like"/>
    <property type="match status" value="1"/>
</dbReference>
<dbReference type="GO" id="GO:0046872">
    <property type="term" value="F:metal ion binding"/>
    <property type="evidence" value="ECO:0007669"/>
    <property type="project" value="InterPro"/>
</dbReference>
<dbReference type="AlphaFoldDB" id="A0A0C2H9Q5"/>
<keyword evidence="1" id="KW-0067">ATP-binding</keyword>
<evidence type="ECO:0000259" key="2">
    <source>
        <dbReference type="PROSITE" id="PS50975"/>
    </source>
</evidence>
<evidence type="ECO:0000313" key="4">
    <source>
        <dbReference type="EMBL" id="MDB0580614.1"/>
    </source>
</evidence>
<dbReference type="Pfam" id="PF15632">
    <property type="entry name" value="ATPgrasp_Ter"/>
    <property type="match status" value="1"/>
</dbReference>
<dbReference type="GO" id="GO:0005524">
    <property type="term" value="F:ATP binding"/>
    <property type="evidence" value="ECO:0007669"/>
    <property type="project" value="UniProtKB-UniRule"/>
</dbReference>
<sequence>MSTINVLVTGIGGPIAQGLIQGLKKRQDVTVIGVDRRTVTAGHQFCDRTYQVPRYTNVEAYLDRLKEIIEKEGIDVIFPSLHEEVNIFHENRDALKPLIALPTSSDFDVLMHKEHVYQKLESMGHGKYIPKYQGFNTEEELKEINSSLFADDSHFVVKTVDSYASLGFAILTSKENYLDALKNGKKHTIDFEDYCKIIDPSERKLAMELINGQEYSIDVYLHRGKVVVAVPRERTGVSNNIVLDGIVVNHEDLIQASKDITESLVEDGFINIQFMESDTGYKLTDINPRFCGSQVMSLGANVNFPSLFIEYLHLGNEVPVEPVWNTRMLRFRDQIFVHED</sequence>
<feature type="domain" description="ATP-grasp" evidence="2">
    <location>
        <begin position="119"/>
        <end position="313"/>
    </location>
</feature>
<reference evidence="4" key="3">
    <citation type="submission" date="2022-12" db="EMBL/GenBank/DDBJ databases">
        <title>Genome analysis and biological profiling of marine Salinicoccus roseus MOSEL-ME25.</title>
        <authorList>
            <person name="Mirza F.T."/>
            <person name="Xie Y."/>
            <person name="Shinwari Z.K."/>
        </authorList>
    </citation>
    <scope>NUCLEOTIDE SEQUENCE</scope>
    <source>
        <strain evidence="4">MOSEL-ME25</strain>
    </source>
</reference>
<dbReference type="InterPro" id="IPR048764">
    <property type="entry name" value="PylC_N"/>
</dbReference>
<dbReference type="EMBL" id="JXII01000006">
    <property type="protein sequence ID" value="KIH70525.1"/>
    <property type="molecule type" value="Genomic_DNA"/>
</dbReference>
<dbReference type="EMBL" id="JABEVU030000001">
    <property type="protein sequence ID" value="MDB0580614.1"/>
    <property type="molecule type" value="Genomic_DNA"/>
</dbReference>
<dbReference type="STRING" id="45670.SN16_07365"/>
<dbReference type="SUPFAM" id="SSF51735">
    <property type="entry name" value="NAD(P)-binding Rossmann-fold domains"/>
    <property type="match status" value="1"/>
</dbReference>
<name>A0A0C2H9Q5_9STAP</name>
<dbReference type="InterPro" id="IPR011761">
    <property type="entry name" value="ATP-grasp"/>
</dbReference>
<dbReference type="PROSITE" id="PS50975">
    <property type="entry name" value="ATP_GRASP"/>
    <property type="match status" value="1"/>
</dbReference>
<gene>
    <name evidence="4" type="ORF">F7P68_0008730</name>
    <name evidence="3" type="ORF">SN16_07365</name>
</gene>
<evidence type="ECO:0000256" key="1">
    <source>
        <dbReference type="PROSITE-ProRule" id="PRU00409"/>
    </source>
</evidence>
<reference evidence="3 5" key="1">
    <citation type="submission" date="2015-01" db="EMBL/GenBank/DDBJ databases">
        <title>Genome sequences of high lactate-tolerant strain Salinicoccus roseus W12 with industrial interest.</title>
        <authorList>
            <person name="Wang H."/>
            <person name="Yu B."/>
        </authorList>
    </citation>
    <scope>NUCLEOTIDE SEQUENCE [LARGE SCALE GENOMIC DNA]</scope>
    <source>
        <strain evidence="3 5">W12</strain>
    </source>
</reference>
<reference evidence="4" key="2">
    <citation type="submission" date="2020-04" db="EMBL/GenBank/DDBJ databases">
        <authorList>
            <person name="Tanveer F."/>
            <person name="Xie Y."/>
            <person name="Shinwari Z.K."/>
        </authorList>
    </citation>
    <scope>NUCLEOTIDE SEQUENCE</scope>
    <source>
        <strain evidence="4">MOSEL-ME25</strain>
    </source>
</reference>
<dbReference type="GeneID" id="77845371"/>
<accession>A0A0C2H9Q5</accession>
<organism evidence="3 5">
    <name type="scientific">Salinicoccus roseus</name>
    <dbReference type="NCBI Taxonomy" id="45670"/>
    <lineage>
        <taxon>Bacteria</taxon>
        <taxon>Bacillati</taxon>
        <taxon>Bacillota</taxon>
        <taxon>Bacilli</taxon>
        <taxon>Bacillales</taxon>
        <taxon>Staphylococcaceae</taxon>
        <taxon>Salinicoccus</taxon>
    </lineage>
</organism>
<dbReference type="Proteomes" id="UP000527860">
    <property type="component" value="Unassembled WGS sequence"/>
</dbReference>